<evidence type="ECO:0008006" key="7">
    <source>
        <dbReference type="Google" id="ProtNLM"/>
    </source>
</evidence>
<feature type="signal peptide" evidence="4">
    <location>
        <begin position="1"/>
        <end position="17"/>
    </location>
</feature>
<protein>
    <recommendedName>
        <fullName evidence="7">Cuticle protein</fullName>
    </recommendedName>
</protein>
<organism evidence="5 6">
    <name type="scientific">Hermetia illucens</name>
    <name type="common">Black soldier fly</name>
    <dbReference type="NCBI Taxonomy" id="343691"/>
    <lineage>
        <taxon>Eukaryota</taxon>
        <taxon>Metazoa</taxon>
        <taxon>Ecdysozoa</taxon>
        <taxon>Arthropoda</taxon>
        <taxon>Hexapoda</taxon>
        <taxon>Insecta</taxon>
        <taxon>Pterygota</taxon>
        <taxon>Neoptera</taxon>
        <taxon>Endopterygota</taxon>
        <taxon>Diptera</taxon>
        <taxon>Brachycera</taxon>
        <taxon>Stratiomyomorpha</taxon>
        <taxon>Stratiomyidae</taxon>
        <taxon>Hermetiinae</taxon>
        <taxon>Hermetia</taxon>
    </lineage>
</organism>
<dbReference type="InterPro" id="IPR051217">
    <property type="entry name" value="Insect_Cuticle_Struc_Prot"/>
</dbReference>
<dbReference type="GO" id="GO:0005615">
    <property type="term" value="C:extracellular space"/>
    <property type="evidence" value="ECO:0007669"/>
    <property type="project" value="TreeGrafter"/>
</dbReference>
<dbReference type="PANTHER" id="PTHR12236:SF94">
    <property type="entry name" value="CCP84AA-RELATED"/>
    <property type="match status" value="1"/>
</dbReference>
<dbReference type="InterPro" id="IPR000618">
    <property type="entry name" value="Insect_cuticle"/>
</dbReference>
<keyword evidence="2" id="KW-0677">Repeat</keyword>
<reference evidence="5 6" key="1">
    <citation type="submission" date="2020-11" db="EMBL/GenBank/DDBJ databases">
        <authorList>
            <person name="Wallbank WR R."/>
            <person name="Pardo Diaz C."/>
            <person name="Kozak K."/>
            <person name="Martin S."/>
            <person name="Jiggins C."/>
            <person name="Moest M."/>
            <person name="Warren A I."/>
            <person name="Generalovic N T."/>
            <person name="Byers J.R.P. K."/>
            <person name="Montejo-Kovacevich G."/>
            <person name="Yen C E."/>
        </authorList>
    </citation>
    <scope>NUCLEOTIDE SEQUENCE [LARGE SCALE GENOMIC DNA]</scope>
</reference>
<dbReference type="Pfam" id="PF00379">
    <property type="entry name" value="Chitin_bind_4"/>
    <property type="match status" value="1"/>
</dbReference>
<keyword evidence="6" id="KW-1185">Reference proteome</keyword>
<dbReference type="EMBL" id="LR899011">
    <property type="protein sequence ID" value="CAD7084158.1"/>
    <property type="molecule type" value="Genomic_DNA"/>
</dbReference>
<dbReference type="PANTHER" id="PTHR12236">
    <property type="entry name" value="STRUCTURAL CONTITUENT OF CUTICLE"/>
    <property type="match status" value="1"/>
</dbReference>
<feature type="chain" id="PRO_5030675435" description="Cuticle protein" evidence="4">
    <location>
        <begin position="18"/>
        <end position="249"/>
    </location>
</feature>
<proteinExistence type="predicted"/>
<dbReference type="AlphaFoldDB" id="A0A7R8UQF6"/>
<dbReference type="InParanoid" id="A0A7R8UQF6"/>
<keyword evidence="4" id="KW-0732">Signal</keyword>
<dbReference type="PROSITE" id="PS51155">
    <property type="entry name" value="CHIT_BIND_RR_2"/>
    <property type="match status" value="1"/>
</dbReference>
<dbReference type="PROSITE" id="PS00233">
    <property type="entry name" value="CHIT_BIND_RR_1"/>
    <property type="match status" value="1"/>
</dbReference>
<evidence type="ECO:0000256" key="3">
    <source>
        <dbReference type="PROSITE-ProRule" id="PRU00497"/>
    </source>
</evidence>
<evidence type="ECO:0000313" key="5">
    <source>
        <dbReference type="EMBL" id="CAD7084158.1"/>
    </source>
</evidence>
<gene>
    <name evidence="5" type="ORF">HERILL_LOCUS7069</name>
</gene>
<evidence type="ECO:0000256" key="4">
    <source>
        <dbReference type="SAM" id="SignalP"/>
    </source>
</evidence>
<dbReference type="Proteomes" id="UP000594454">
    <property type="component" value="Chromosome 3"/>
</dbReference>
<dbReference type="PRINTS" id="PR00947">
    <property type="entry name" value="CUTICLE"/>
</dbReference>
<evidence type="ECO:0000256" key="1">
    <source>
        <dbReference type="ARBA" id="ARBA00022460"/>
    </source>
</evidence>
<evidence type="ECO:0000256" key="2">
    <source>
        <dbReference type="ARBA" id="ARBA00022737"/>
    </source>
</evidence>
<name>A0A7R8UQF6_HERIL</name>
<keyword evidence="1 3" id="KW-0193">Cuticle</keyword>
<dbReference type="GO" id="GO:0042302">
    <property type="term" value="F:structural constituent of cuticle"/>
    <property type="evidence" value="ECO:0007669"/>
    <property type="project" value="UniProtKB-UniRule"/>
</dbReference>
<sequence>MAFKTLLILIVVSYAEAGFLSGAQLGLGLTGGHVDVVNSSPVVLGQPVLAREEPFDSHPQYSFNYGVEDRLTGDSKSQTEARDGDVVSGEYSLLDADGLQRIVKYTADPINGFNAVVSREPVAATAVAPVSATPIAAAAVAPASLAPAVISPVATAAVTPIAAAPLFHSAAVRADVAPVSSISHYGARTYAVGATQLNLAAAPLAASYSVVSSYPGAAYTPLAQTYAASPIYAARFPVFNNGFRTLLHH</sequence>
<dbReference type="InterPro" id="IPR031311">
    <property type="entry name" value="CHIT_BIND_RR_consensus"/>
</dbReference>
<dbReference type="OrthoDB" id="7789829at2759"/>
<dbReference type="GO" id="GO:0031012">
    <property type="term" value="C:extracellular matrix"/>
    <property type="evidence" value="ECO:0007669"/>
    <property type="project" value="TreeGrafter"/>
</dbReference>
<evidence type="ECO:0000313" key="6">
    <source>
        <dbReference type="Proteomes" id="UP000594454"/>
    </source>
</evidence>
<accession>A0A7R8UQF6</accession>